<dbReference type="PANTHER" id="PTHR32089:SF112">
    <property type="entry name" value="LYSOZYME-LIKE PROTEIN-RELATED"/>
    <property type="match status" value="1"/>
</dbReference>
<sequence length="292" mass="31878">MKLLRKKTQSALEAKVKELEAEVAELKKVNEALHEGSMRVAMGLSDYFAVLQRLSRGDLTVRANEKTGDDLLDQLGVLTNEMIASLEELAASAAKIAAGDLTVDIRLRSEDDHLGKAFMEMVHHLRGRVVNASGSADKAITVAQKGKEVMENTLSKMASVQASIEHATKSMQGLEKWSSEISEIANVMTKIADQTNLLSLNAAIEAARAGESGRGFTIVADEVRKLAQSSTTQAQEISKIVQQVLTDTRKAVEAVNRGAKDIEEGSSLINQSHRMFFEITRAVENIFRELNT</sequence>
<proteinExistence type="inferred from homology"/>
<evidence type="ECO:0000256" key="3">
    <source>
        <dbReference type="PROSITE-ProRule" id="PRU00284"/>
    </source>
</evidence>
<gene>
    <name evidence="7" type="ORF">EDD75_1073</name>
</gene>
<dbReference type="Pfam" id="PF00015">
    <property type="entry name" value="MCPsignal"/>
    <property type="match status" value="1"/>
</dbReference>
<comment type="caution">
    <text evidence="7">The sequence shown here is derived from an EMBL/GenBank/DDBJ whole genome shotgun (WGS) entry which is preliminary data.</text>
</comment>
<reference evidence="7 8" key="1">
    <citation type="submission" date="2018-11" db="EMBL/GenBank/DDBJ databases">
        <title>Genomic Encyclopedia of Type Strains, Phase IV (KMG-IV): sequencing the most valuable type-strain genomes for metagenomic binning, comparative biology and taxonomic classification.</title>
        <authorList>
            <person name="Goeker M."/>
        </authorList>
    </citation>
    <scope>NUCLEOTIDE SEQUENCE [LARGE SCALE GENOMIC DNA]</scope>
    <source>
        <strain evidence="7 8">DSM 102936</strain>
    </source>
</reference>
<keyword evidence="4" id="KW-0175">Coiled coil</keyword>
<dbReference type="PROSITE" id="PS50111">
    <property type="entry name" value="CHEMOTAXIS_TRANSDUC_2"/>
    <property type="match status" value="1"/>
</dbReference>
<evidence type="ECO:0000256" key="1">
    <source>
        <dbReference type="ARBA" id="ARBA00023224"/>
    </source>
</evidence>
<organism evidence="7 8">
    <name type="scientific">Thermodesulfitimonas autotrophica</name>
    <dbReference type="NCBI Taxonomy" id="1894989"/>
    <lineage>
        <taxon>Bacteria</taxon>
        <taxon>Bacillati</taxon>
        <taxon>Bacillota</taxon>
        <taxon>Clostridia</taxon>
        <taxon>Thermoanaerobacterales</taxon>
        <taxon>Thermoanaerobacteraceae</taxon>
        <taxon>Thermodesulfitimonas</taxon>
    </lineage>
</organism>
<feature type="domain" description="HAMP" evidence="6">
    <location>
        <begin position="80"/>
        <end position="130"/>
    </location>
</feature>
<dbReference type="SMART" id="SM00283">
    <property type="entry name" value="MA"/>
    <property type="match status" value="1"/>
</dbReference>
<dbReference type="OrthoDB" id="13222at2"/>
<dbReference type="SUPFAM" id="SSF58104">
    <property type="entry name" value="Methyl-accepting chemotaxis protein (MCP) signaling domain"/>
    <property type="match status" value="1"/>
</dbReference>
<evidence type="ECO:0000259" key="6">
    <source>
        <dbReference type="PROSITE" id="PS50885"/>
    </source>
</evidence>
<dbReference type="GO" id="GO:0016020">
    <property type="term" value="C:membrane"/>
    <property type="evidence" value="ECO:0007669"/>
    <property type="project" value="InterPro"/>
</dbReference>
<dbReference type="GO" id="GO:0007165">
    <property type="term" value="P:signal transduction"/>
    <property type="evidence" value="ECO:0007669"/>
    <property type="project" value="UniProtKB-KW"/>
</dbReference>
<dbReference type="EMBL" id="RKRE01000002">
    <property type="protein sequence ID" value="RPF46814.1"/>
    <property type="molecule type" value="Genomic_DNA"/>
</dbReference>
<dbReference type="PROSITE" id="PS50885">
    <property type="entry name" value="HAMP"/>
    <property type="match status" value="1"/>
</dbReference>
<dbReference type="Proteomes" id="UP000282654">
    <property type="component" value="Unassembled WGS sequence"/>
</dbReference>
<dbReference type="AlphaFoldDB" id="A0A3N5APM5"/>
<evidence type="ECO:0000313" key="7">
    <source>
        <dbReference type="EMBL" id="RPF46814.1"/>
    </source>
</evidence>
<evidence type="ECO:0000256" key="4">
    <source>
        <dbReference type="SAM" id="Coils"/>
    </source>
</evidence>
<dbReference type="PANTHER" id="PTHR32089">
    <property type="entry name" value="METHYL-ACCEPTING CHEMOTAXIS PROTEIN MCPB"/>
    <property type="match status" value="1"/>
</dbReference>
<evidence type="ECO:0000256" key="2">
    <source>
        <dbReference type="ARBA" id="ARBA00029447"/>
    </source>
</evidence>
<feature type="coiled-coil region" evidence="4">
    <location>
        <begin position="9"/>
        <end position="36"/>
    </location>
</feature>
<evidence type="ECO:0000313" key="8">
    <source>
        <dbReference type="Proteomes" id="UP000282654"/>
    </source>
</evidence>
<dbReference type="Pfam" id="PF00672">
    <property type="entry name" value="HAMP"/>
    <property type="match status" value="1"/>
</dbReference>
<dbReference type="Gene3D" id="1.10.287.950">
    <property type="entry name" value="Methyl-accepting chemotaxis protein"/>
    <property type="match status" value="1"/>
</dbReference>
<dbReference type="InterPro" id="IPR003660">
    <property type="entry name" value="HAMP_dom"/>
</dbReference>
<keyword evidence="8" id="KW-1185">Reference proteome</keyword>
<evidence type="ECO:0000259" key="5">
    <source>
        <dbReference type="PROSITE" id="PS50111"/>
    </source>
</evidence>
<dbReference type="InterPro" id="IPR004089">
    <property type="entry name" value="MCPsignal_dom"/>
</dbReference>
<keyword evidence="1 3" id="KW-0807">Transducer</keyword>
<name>A0A3N5APM5_9THEO</name>
<protein>
    <submittedName>
        <fullName evidence="7">HAMP domain-containing protein</fullName>
    </submittedName>
</protein>
<comment type="similarity">
    <text evidence="2">Belongs to the methyl-accepting chemotaxis (MCP) protein family.</text>
</comment>
<feature type="domain" description="Methyl-accepting transducer" evidence="5">
    <location>
        <begin position="132"/>
        <end position="292"/>
    </location>
</feature>
<accession>A0A3N5APM5</accession>